<dbReference type="AlphaFoldDB" id="A0A3N5AWP6"/>
<dbReference type="RefSeq" id="WP_123926877.1">
    <property type="nucleotide sequence ID" value="NZ_RKRE01000001.1"/>
</dbReference>
<reference evidence="1 2" key="1">
    <citation type="submission" date="2018-11" db="EMBL/GenBank/DDBJ databases">
        <title>Genomic Encyclopedia of Type Strains, Phase IV (KMG-IV): sequencing the most valuable type-strain genomes for metagenomic binning, comparative biology and taxonomic classification.</title>
        <authorList>
            <person name="Goeker M."/>
        </authorList>
    </citation>
    <scope>NUCLEOTIDE SEQUENCE [LARGE SCALE GENOMIC DNA]</scope>
    <source>
        <strain evidence="1 2">DSM 102936</strain>
    </source>
</reference>
<name>A0A3N5AWP6_9THEO</name>
<protein>
    <submittedName>
        <fullName evidence="1">Uncharacterized protein</fullName>
    </submittedName>
</protein>
<proteinExistence type="predicted"/>
<comment type="caution">
    <text evidence="1">The sequence shown here is derived from an EMBL/GenBank/DDBJ whole genome shotgun (WGS) entry which is preliminary data.</text>
</comment>
<keyword evidence="2" id="KW-1185">Reference proteome</keyword>
<sequence length="87" mass="9794">MAVAAGWVAGLWTKVPEDVQIEEIKAAFAKIFGKLWDEVVVGKDREALFRFWEGYVGVERLHPHPEITVARIREENPGIPVLEVLLG</sequence>
<dbReference type="OrthoDB" id="1725324at2"/>
<evidence type="ECO:0000313" key="1">
    <source>
        <dbReference type="EMBL" id="RPF49439.1"/>
    </source>
</evidence>
<accession>A0A3N5AWP6</accession>
<organism evidence="1 2">
    <name type="scientific">Thermodesulfitimonas autotrophica</name>
    <dbReference type="NCBI Taxonomy" id="1894989"/>
    <lineage>
        <taxon>Bacteria</taxon>
        <taxon>Bacillati</taxon>
        <taxon>Bacillota</taxon>
        <taxon>Clostridia</taxon>
        <taxon>Thermoanaerobacterales</taxon>
        <taxon>Thermoanaerobacteraceae</taxon>
        <taxon>Thermodesulfitimonas</taxon>
    </lineage>
</organism>
<dbReference type="Proteomes" id="UP000282654">
    <property type="component" value="Unassembled WGS sequence"/>
</dbReference>
<gene>
    <name evidence="1" type="ORF">EDD75_0251</name>
</gene>
<dbReference type="EMBL" id="RKRE01000001">
    <property type="protein sequence ID" value="RPF49439.1"/>
    <property type="molecule type" value="Genomic_DNA"/>
</dbReference>
<evidence type="ECO:0000313" key="2">
    <source>
        <dbReference type="Proteomes" id="UP000282654"/>
    </source>
</evidence>